<organism evidence="1 2">
    <name type="scientific">Parasitella parasitica</name>
    <dbReference type="NCBI Taxonomy" id="35722"/>
    <lineage>
        <taxon>Eukaryota</taxon>
        <taxon>Fungi</taxon>
        <taxon>Fungi incertae sedis</taxon>
        <taxon>Mucoromycota</taxon>
        <taxon>Mucoromycotina</taxon>
        <taxon>Mucoromycetes</taxon>
        <taxon>Mucorales</taxon>
        <taxon>Mucorineae</taxon>
        <taxon>Mucoraceae</taxon>
        <taxon>Parasitella</taxon>
    </lineage>
</organism>
<protein>
    <recommendedName>
        <fullName evidence="3">Reverse transcriptase zinc-binding domain-containing protein</fullName>
    </recommendedName>
</protein>
<dbReference type="EMBL" id="LN725636">
    <property type="protein sequence ID" value="CEP11043.1"/>
    <property type="molecule type" value="Genomic_DNA"/>
</dbReference>
<gene>
    <name evidence="1" type="primary">PARPA_04844.1 scaffold 15694</name>
</gene>
<keyword evidence="2" id="KW-1185">Reference proteome</keyword>
<name>A0A0B7N6I8_9FUNG</name>
<proteinExistence type="predicted"/>
<dbReference type="OrthoDB" id="2273311at2759"/>
<dbReference type="Proteomes" id="UP000054107">
    <property type="component" value="Unassembled WGS sequence"/>
</dbReference>
<accession>A0A0B7N6I8</accession>
<evidence type="ECO:0000313" key="2">
    <source>
        <dbReference type="Proteomes" id="UP000054107"/>
    </source>
</evidence>
<evidence type="ECO:0008006" key="3">
    <source>
        <dbReference type="Google" id="ProtNLM"/>
    </source>
</evidence>
<reference evidence="1 2" key="1">
    <citation type="submission" date="2014-09" db="EMBL/GenBank/DDBJ databases">
        <authorList>
            <person name="Ellenberger Sabrina"/>
        </authorList>
    </citation>
    <scope>NUCLEOTIDE SEQUENCE [LARGE SCALE GENOMIC DNA]</scope>
    <source>
        <strain evidence="1 2">CBS 412.66</strain>
    </source>
</reference>
<sequence length="295" mass="33393">MMRAFKSLLLRRSPGSKQLIVNDVFHFDVELQALRDRPSSAPSARHPIVTKRLANMITSQRLRLQHFFRPFCFPSAVSSLDTTSPSTLRPICRQLLTSAPRRTHSPPLPSALRGPRLPLNSIRFFKRRILSLDAGLPPPLLFLLSGSAFGDSRFLSLRALFGFHTIPQNHPSPHCTICPGSVDEDLQHFLFLCPPKLIIWRHVVQLHISSVPLSDAAILTHLQDTLHCSSSFLSQDDSVLGSPVSIYQIFMMTLLAIWQAHWRWIFDRSPILPHNVLTAIERSIDRLATELLLDQ</sequence>
<evidence type="ECO:0000313" key="1">
    <source>
        <dbReference type="EMBL" id="CEP11043.1"/>
    </source>
</evidence>
<dbReference type="AlphaFoldDB" id="A0A0B7N6I8"/>